<evidence type="ECO:0000256" key="3">
    <source>
        <dbReference type="SAM" id="MobiDB-lite"/>
    </source>
</evidence>
<dbReference type="PANTHER" id="PTHR11066">
    <property type="entry name" value="ACYL-COA THIOESTERASE"/>
    <property type="match status" value="1"/>
</dbReference>
<gene>
    <name evidence="6" type="ORF">GCM10009640_02650</name>
</gene>
<dbReference type="CDD" id="cd03444">
    <property type="entry name" value="Thioesterase_II_repeat1"/>
    <property type="match status" value="1"/>
</dbReference>
<proteinExistence type="inferred from homology"/>
<feature type="compositionally biased region" description="Polar residues" evidence="3">
    <location>
        <begin position="127"/>
        <end position="142"/>
    </location>
</feature>
<keyword evidence="2" id="KW-0378">Hydrolase</keyword>
<dbReference type="InterPro" id="IPR049449">
    <property type="entry name" value="TesB_ACOT8-like_N"/>
</dbReference>
<evidence type="ECO:0000313" key="6">
    <source>
        <dbReference type="EMBL" id="GAA1417857.1"/>
    </source>
</evidence>
<dbReference type="InterPro" id="IPR029069">
    <property type="entry name" value="HotDog_dom_sf"/>
</dbReference>
<evidence type="ECO:0000259" key="4">
    <source>
        <dbReference type="Pfam" id="PF13622"/>
    </source>
</evidence>
<reference evidence="6 7" key="1">
    <citation type="journal article" date="2019" name="Int. J. Syst. Evol. Microbiol.">
        <title>The Global Catalogue of Microorganisms (GCM) 10K type strain sequencing project: providing services to taxonomists for standard genome sequencing and annotation.</title>
        <authorList>
            <consortium name="The Broad Institute Genomics Platform"/>
            <consortium name="The Broad Institute Genome Sequencing Center for Infectious Disease"/>
            <person name="Wu L."/>
            <person name="Ma J."/>
        </authorList>
    </citation>
    <scope>NUCLEOTIDE SEQUENCE [LARGE SCALE GENOMIC DNA]</scope>
    <source>
        <strain evidence="6 7">JCM 12398</strain>
    </source>
</reference>
<dbReference type="CDD" id="cd03445">
    <property type="entry name" value="Thioesterase_II_repeat2"/>
    <property type="match status" value="1"/>
</dbReference>
<feature type="domain" description="Acyl-CoA thioesterase-like N-terminal HotDog" evidence="4">
    <location>
        <begin position="49"/>
        <end position="128"/>
    </location>
</feature>
<feature type="domain" description="Acyl-CoA thioesterase-like C-terminal" evidence="5">
    <location>
        <begin position="168"/>
        <end position="302"/>
    </location>
</feature>
<protein>
    <submittedName>
        <fullName evidence="6">Acyl-CoA thioesterase II</fullName>
    </submittedName>
</protein>
<keyword evidence="7" id="KW-1185">Reference proteome</keyword>
<dbReference type="Proteomes" id="UP001501266">
    <property type="component" value="Unassembled WGS sequence"/>
</dbReference>
<dbReference type="SUPFAM" id="SSF54637">
    <property type="entry name" value="Thioesterase/thiol ester dehydrase-isomerase"/>
    <property type="match status" value="2"/>
</dbReference>
<accession>A0ABN1YM94</accession>
<feature type="region of interest" description="Disordered" evidence="3">
    <location>
        <begin position="127"/>
        <end position="153"/>
    </location>
</feature>
<evidence type="ECO:0000313" key="7">
    <source>
        <dbReference type="Proteomes" id="UP001501266"/>
    </source>
</evidence>
<dbReference type="InterPro" id="IPR042171">
    <property type="entry name" value="Acyl-CoA_hotdog"/>
</dbReference>
<dbReference type="InterPro" id="IPR049450">
    <property type="entry name" value="ACOT8-like_C"/>
</dbReference>
<dbReference type="PANTHER" id="PTHR11066:SF34">
    <property type="entry name" value="ACYL-COENZYME A THIOESTERASE 8"/>
    <property type="match status" value="1"/>
</dbReference>
<dbReference type="Gene3D" id="2.40.160.210">
    <property type="entry name" value="Acyl-CoA thioesterase, double hotdog domain"/>
    <property type="match status" value="1"/>
</dbReference>
<organism evidence="6 7">
    <name type="scientific">Agrococcus citreus</name>
    <dbReference type="NCBI Taxonomy" id="84643"/>
    <lineage>
        <taxon>Bacteria</taxon>
        <taxon>Bacillati</taxon>
        <taxon>Actinomycetota</taxon>
        <taxon>Actinomycetes</taxon>
        <taxon>Micrococcales</taxon>
        <taxon>Microbacteriaceae</taxon>
        <taxon>Agrococcus</taxon>
    </lineage>
</organism>
<dbReference type="InterPro" id="IPR003703">
    <property type="entry name" value="Acyl_CoA_thio"/>
</dbReference>
<evidence type="ECO:0000259" key="5">
    <source>
        <dbReference type="Pfam" id="PF20789"/>
    </source>
</evidence>
<sequence>MLPRLERPTTGRRLEDRMTDRIRVLLDTLTLQDTGARTSEDIFTGTSHSMPYGRVFGGQVMAQAVVAGQRTVEADRPIHSVHGYFVRPGDVELPITFSVERIHDGRSFSTRRVQAYQHGLPIMSMISSYQDIDPGPSSQRSMPTGLPAPEDLPSSDDLLAPYAGHPQARAVIARPFDIRHVEGPVYLPDRERPRRGKQHVWIRAKDALPDDDALHRAALAYLSDYAMLEPIVRMHGAAWTTEGLRAASLDHAVWWHRPARVDGWLLLELETISSGGGRGLASGFVYAPDGTHVATIAQEGMVRVPMDAAEQ</sequence>
<name>A0ABN1YM94_9MICO</name>
<dbReference type="Pfam" id="PF20789">
    <property type="entry name" value="4HBT_3C"/>
    <property type="match status" value="1"/>
</dbReference>
<comment type="caution">
    <text evidence="6">The sequence shown here is derived from an EMBL/GenBank/DDBJ whole genome shotgun (WGS) entry which is preliminary data.</text>
</comment>
<dbReference type="Pfam" id="PF13622">
    <property type="entry name" value="4HBT_3"/>
    <property type="match status" value="1"/>
</dbReference>
<evidence type="ECO:0000256" key="1">
    <source>
        <dbReference type="ARBA" id="ARBA00006538"/>
    </source>
</evidence>
<evidence type="ECO:0000256" key="2">
    <source>
        <dbReference type="ARBA" id="ARBA00022801"/>
    </source>
</evidence>
<comment type="similarity">
    <text evidence="1">Belongs to the C/M/P thioester hydrolase family.</text>
</comment>
<dbReference type="EMBL" id="BAAAKK010000001">
    <property type="protein sequence ID" value="GAA1417857.1"/>
    <property type="molecule type" value="Genomic_DNA"/>
</dbReference>